<evidence type="ECO:0000256" key="2">
    <source>
        <dbReference type="ARBA" id="ARBA00023125"/>
    </source>
</evidence>
<name>A0A7X7LXR1_9RHOO</name>
<reference evidence="6 7" key="1">
    <citation type="journal article" date="2020" name="Biotechnol. Biofuels">
        <title>New insights from the biogas microbiome by comprehensive genome-resolved metagenomics of nearly 1600 species originating from multiple anaerobic digesters.</title>
        <authorList>
            <person name="Campanaro S."/>
            <person name="Treu L."/>
            <person name="Rodriguez-R L.M."/>
            <person name="Kovalovszki A."/>
            <person name="Ziels R.M."/>
            <person name="Maus I."/>
            <person name="Zhu X."/>
            <person name="Kougias P.G."/>
            <person name="Basile A."/>
            <person name="Luo G."/>
            <person name="Schluter A."/>
            <person name="Konstantinidis K.T."/>
            <person name="Angelidaki I."/>
        </authorList>
    </citation>
    <scope>NUCLEOTIDE SEQUENCE [LARGE SCALE GENOMIC DNA]</scope>
    <source>
        <strain evidence="6">AS06rmzACSIP_256</strain>
    </source>
</reference>
<dbReference type="GO" id="GO:0003700">
    <property type="term" value="F:DNA-binding transcription factor activity"/>
    <property type="evidence" value="ECO:0007669"/>
    <property type="project" value="InterPro"/>
</dbReference>
<dbReference type="GO" id="GO:0006950">
    <property type="term" value="P:response to stress"/>
    <property type="evidence" value="ECO:0007669"/>
    <property type="project" value="TreeGrafter"/>
</dbReference>
<evidence type="ECO:0000313" key="6">
    <source>
        <dbReference type="EMBL" id="NLF55305.1"/>
    </source>
</evidence>
<comment type="caution">
    <text evidence="6">The sequence shown here is derived from an EMBL/GenBank/DDBJ whole genome shotgun (WGS) entry which is preliminary data.</text>
</comment>
<dbReference type="GO" id="GO:0003677">
    <property type="term" value="F:DNA binding"/>
    <property type="evidence" value="ECO:0007669"/>
    <property type="project" value="UniProtKB-KW"/>
</dbReference>
<keyword evidence="2" id="KW-0238">DNA-binding</keyword>
<proteinExistence type="predicted"/>
<keyword evidence="1" id="KW-0805">Transcription regulation</keyword>
<evidence type="ECO:0000256" key="4">
    <source>
        <dbReference type="SAM" id="MobiDB-lite"/>
    </source>
</evidence>
<dbReference type="Gene3D" id="1.10.10.10">
    <property type="entry name" value="Winged helix-like DNA-binding domain superfamily/Winged helix DNA-binding domain"/>
    <property type="match status" value="1"/>
</dbReference>
<dbReference type="PROSITE" id="PS01117">
    <property type="entry name" value="HTH_MARR_1"/>
    <property type="match status" value="1"/>
</dbReference>
<accession>A0A7X7LXR1</accession>
<keyword evidence="3" id="KW-0804">Transcription</keyword>
<dbReference type="InterPro" id="IPR036390">
    <property type="entry name" value="WH_DNA-bd_sf"/>
</dbReference>
<dbReference type="AlphaFoldDB" id="A0A7X7LXR1"/>
<dbReference type="SUPFAM" id="SSF46785">
    <property type="entry name" value="Winged helix' DNA-binding domain"/>
    <property type="match status" value="1"/>
</dbReference>
<evidence type="ECO:0000313" key="7">
    <source>
        <dbReference type="Proteomes" id="UP000536534"/>
    </source>
</evidence>
<organism evidence="6 7">
    <name type="scientific">Thauera phenolivorans</name>
    <dbReference type="NCBI Taxonomy" id="1792543"/>
    <lineage>
        <taxon>Bacteria</taxon>
        <taxon>Pseudomonadati</taxon>
        <taxon>Pseudomonadota</taxon>
        <taxon>Betaproteobacteria</taxon>
        <taxon>Rhodocyclales</taxon>
        <taxon>Zoogloeaceae</taxon>
        <taxon>Thauera</taxon>
    </lineage>
</organism>
<dbReference type="PRINTS" id="PR00598">
    <property type="entry name" value="HTHMARR"/>
</dbReference>
<dbReference type="SMART" id="SM00347">
    <property type="entry name" value="HTH_MARR"/>
    <property type="match status" value="1"/>
</dbReference>
<dbReference type="InterPro" id="IPR036388">
    <property type="entry name" value="WH-like_DNA-bd_sf"/>
</dbReference>
<dbReference type="Pfam" id="PF12802">
    <property type="entry name" value="MarR_2"/>
    <property type="match status" value="1"/>
</dbReference>
<dbReference type="PROSITE" id="PS50995">
    <property type="entry name" value="HTH_MARR_2"/>
    <property type="match status" value="1"/>
</dbReference>
<dbReference type="PANTHER" id="PTHR33164">
    <property type="entry name" value="TRANSCRIPTIONAL REGULATOR, MARR FAMILY"/>
    <property type="match status" value="1"/>
</dbReference>
<protein>
    <submittedName>
        <fullName evidence="6">MarR family transcriptional regulator</fullName>
    </submittedName>
</protein>
<dbReference type="PANTHER" id="PTHR33164:SF43">
    <property type="entry name" value="HTH-TYPE TRANSCRIPTIONAL REPRESSOR YETL"/>
    <property type="match status" value="1"/>
</dbReference>
<evidence type="ECO:0000256" key="3">
    <source>
        <dbReference type="ARBA" id="ARBA00023163"/>
    </source>
</evidence>
<dbReference type="InterPro" id="IPR000835">
    <property type="entry name" value="HTH_MarR-typ"/>
</dbReference>
<dbReference type="InterPro" id="IPR023187">
    <property type="entry name" value="Tscrpt_reg_MarR-type_CS"/>
</dbReference>
<dbReference type="InterPro" id="IPR039422">
    <property type="entry name" value="MarR/SlyA-like"/>
</dbReference>
<dbReference type="EMBL" id="JAAYYV010000361">
    <property type="protein sequence ID" value="NLF55305.1"/>
    <property type="molecule type" value="Genomic_DNA"/>
</dbReference>
<sequence length="181" mass="20043">MTKPDTSRSPSPATAEIGNRLFFRLFQAANTLHTKGTQALEQFGVTTQQWSVLGALSRPKAAGGMSMNELSRYLLVSRQNLSGLLTRLEREDYVERVIGEEDRRSRKVRLTPRGETLWAALAEPIHAFYDDALDGLSFDDRVAFIHYIGLLQRNMSKLSESASGGPDGSPETEASRRATSP</sequence>
<gene>
    <name evidence="6" type="ORF">GX576_13075</name>
</gene>
<dbReference type="Proteomes" id="UP000536534">
    <property type="component" value="Unassembled WGS sequence"/>
</dbReference>
<evidence type="ECO:0000256" key="1">
    <source>
        <dbReference type="ARBA" id="ARBA00023015"/>
    </source>
</evidence>
<feature type="region of interest" description="Disordered" evidence="4">
    <location>
        <begin position="158"/>
        <end position="181"/>
    </location>
</feature>
<evidence type="ECO:0000259" key="5">
    <source>
        <dbReference type="PROSITE" id="PS50995"/>
    </source>
</evidence>
<feature type="domain" description="HTH marR-type" evidence="5">
    <location>
        <begin position="18"/>
        <end position="153"/>
    </location>
</feature>